<dbReference type="PaxDb" id="3055-EDP04232"/>
<gene>
    <name evidence="1" type="ORF">CHLRE_07g325710v5</name>
</gene>
<evidence type="ECO:0000313" key="2">
    <source>
        <dbReference type="Proteomes" id="UP000006906"/>
    </source>
</evidence>
<proteinExistence type="predicted"/>
<dbReference type="Gramene" id="PNW80631">
    <property type="protein sequence ID" value="PNW80631"/>
    <property type="gene ID" value="CHLRE_07g325710v5"/>
</dbReference>
<dbReference type="Proteomes" id="UP000006906">
    <property type="component" value="Chromosome 7"/>
</dbReference>
<accession>A0A2K3DJD2</accession>
<reference evidence="1 2" key="1">
    <citation type="journal article" date="2007" name="Science">
        <title>The Chlamydomonas genome reveals the evolution of key animal and plant functions.</title>
        <authorList>
            <person name="Merchant S.S."/>
            <person name="Prochnik S.E."/>
            <person name="Vallon O."/>
            <person name="Harris E.H."/>
            <person name="Karpowicz S.J."/>
            <person name="Witman G.B."/>
            <person name="Terry A."/>
            <person name="Salamov A."/>
            <person name="Fritz-Laylin L.K."/>
            <person name="Marechal-Drouard L."/>
            <person name="Marshall W.F."/>
            <person name="Qu L.H."/>
            <person name="Nelson D.R."/>
            <person name="Sanderfoot A.A."/>
            <person name="Spalding M.H."/>
            <person name="Kapitonov V.V."/>
            <person name="Ren Q."/>
            <person name="Ferris P."/>
            <person name="Lindquist E."/>
            <person name="Shapiro H."/>
            <person name="Lucas S.M."/>
            <person name="Grimwood J."/>
            <person name="Schmutz J."/>
            <person name="Cardol P."/>
            <person name="Cerutti H."/>
            <person name="Chanfreau G."/>
            <person name="Chen C.L."/>
            <person name="Cognat V."/>
            <person name="Croft M.T."/>
            <person name="Dent R."/>
            <person name="Dutcher S."/>
            <person name="Fernandez E."/>
            <person name="Fukuzawa H."/>
            <person name="Gonzalez-Ballester D."/>
            <person name="Gonzalez-Halphen D."/>
            <person name="Hallmann A."/>
            <person name="Hanikenne M."/>
            <person name="Hippler M."/>
            <person name="Inwood W."/>
            <person name="Jabbari K."/>
            <person name="Kalanon M."/>
            <person name="Kuras R."/>
            <person name="Lefebvre P.A."/>
            <person name="Lemaire S.D."/>
            <person name="Lobanov A.V."/>
            <person name="Lohr M."/>
            <person name="Manuell A."/>
            <person name="Meier I."/>
            <person name="Mets L."/>
            <person name="Mittag M."/>
            <person name="Mittelmeier T."/>
            <person name="Moroney J.V."/>
            <person name="Moseley J."/>
            <person name="Napoli C."/>
            <person name="Nedelcu A.M."/>
            <person name="Niyogi K."/>
            <person name="Novoselov S.V."/>
            <person name="Paulsen I.T."/>
            <person name="Pazour G."/>
            <person name="Purton S."/>
            <person name="Ral J.P."/>
            <person name="Riano-Pachon D.M."/>
            <person name="Riekhof W."/>
            <person name="Rymarquis L."/>
            <person name="Schroda M."/>
            <person name="Stern D."/>
            <person name="Umen J."/>
            <person name="Willows R."/>
            <person name="Wilson N."/>
            <person name="Zimmer S.L."/>
            <person name="Allmer J."/>
            <person name="Balk J."/>
            <person name="Bisova K."/>
            <person name="Chen C.J."/>
            <person name="Elias M."/>
            <person name="Gendler K."/>
            <person name="Hauser C."/>
            <person name="Lamb M.R."/>
            <person name="Ledford H."/>
            <person name="Long J.C."/>
            <person name="Minagawa J."/>
            <person name="Page M.D."/>
            <person name="Pan J."/>
            <person name="Pootakham W."/>
            <person name="Roje S."/>
            <person name="Rose A."/>
            <person name="Stahlberg E."/>
            <person name="Terauchi A.M."/>
            <person name="Yang P."/>
            <person name="Ball S."/>
            <person name="Bowler C."/>
            <person name="Dieckmann C.L."/>
            <person name="Gladyshev V.N."/>
            <person name="Green P."/>
            <person name="Jorgensen R."/>
            <person name="Mayfield S."/>
            <person name="Mueller-Roeber B."/>
            <person name="Rajamani S."/>
            <person name="Sayre R.T."/>
            <person name="Brokstein P."/>
            <person name="Dubchak I."/>
            <person name="Goodstein D."/>
            <person name="Hornick L."/>
            <person name="Huang Y.W."/>
            <person name="Jhaveri J."/>
            <person name="Luo Y."/>
            <person name="Martinez D."/>
            <person name="Ngau W.C."/>
            <person name="Otillar B."/>
            <person name="Poliakov A."/>
            <person name="Porter A."/>
            <person name="Szajkowski L."/>
            <person name="Werner G."/>
            <person name="Zhou K."/>
            <person name="Grigoriev I.V."/>
            <person name="Rokhsar D.S."/>
            <person name="Grossman A.R."/>
        </authorList>
    </citation>
    <scope>NUCLEOTIDE SEQUENCE [LARGE SCALE GENOMIC DNA]</scope>
    <source>
        <strain evidence="2">CC-503</strain>
    </source>
</reference>
<dbReference type="KEGG" id="cre:CHLRE_07g325710v5"/>
<dbReference type="EMBL" id="CM008968">
    <property type="protein sequence ID" value="PNW80631.1"/>
    <property type="molecule type" value="Genomic_DNA"/>
</dbReference>
<sequence length="81" mass="8880">MRDYERAAQGLPPRAVVRREDLPAAAAATLGAIRDTLARLWQESGSFRAGQPYNYLLTLAQLPTAKLPPVRLRGVGMPYTS</sequence>
<dbReference type="GeneID" id="66054003"/>
<keyword evidence="2" id="KW-1185">Reference proteome</keyword>
<protein>
    <submittedName>
        <fullName evidence="1">Uncharacterized protein</fullName>
    </submittedName>
</protein>
<dbReference type="AlphaFoldDB" id="A0A2K3DJD2"/>
<dbReference type="InParanoid" id="A0A2K3DJD2"/>
<dbReference type="RefSeq" id="XP_042922609.1">
    <property type="nucleotide sequence ID" value="XM_043064042.1"/>
</dbReference>
<dbReference type="OrthoDB" id="527513at2759"/>
<evidence type="ECO:0000313" key="1">
    <source>
        <dbReference type="EMBL" id="PNW80631.1"/>
    </source>
</evidence>
<organism evidence="1 2">
    <name type="scientific">Chlamydomonas reinhardtii</name>
    <name type="common">Chlamydomonas smithii</name>
    <dbReference type="NCBI Taxonomy" id="3055"/>
    <lineage>
        <taxon>Eukaryota</taxon>
        <taxon>Viridiplantae</taxon>
        <taxon>Chlorophyta</taxon>
        <taxon>core chlorophytes</taxon>
        <taxon>Chlorophyceae</taxon>
        <taxon>CS clade</taxon>
        <taxon>Chlamydomonadales</taxon>
        <taxon>Chlamydomonadaceae</taxon>
        <taxon>Chlamydomonas</taxon>
    </lineage>
</organism>
<name>A0A2K3DJD2_CHLRE</name>